<reference evidence="3" key="2">
    <citation type="submission" date="2020-10" db="EMBL/GenBank/DDBJ databases">
        <title>Mucilaginibacter sp. nov., isolated from soil.</title>
        <authorList>
            <person name="Jeon C.O."/>
        </authorList>
    </citation>
    <scope>NUCLEOTIDE SEQUENCE</scope>
    <source>
        <strain evidence="3">R11</strain>
    </source>
</reference>
<sequence length="572" mass="63350">MKLISKVAYAAAGLVFIGSSVFAQSLADAKKAIDAEQYQKAKSILKNLTTTQPTKDENFFYLGWVYTIQDYADSAKAVFNQGVAANPKSALNYAGLGVLAHLDKDNSGATQNFDKATSMAGKDSKPYLYIGKGYLLLNNGAKAVSAADANAAIAVLNKGLAANPKDADVNIALGDAYRSQLKSSEAYKYYSDATNINPQSALANVEIGVLWKFANNFEDAEKQFQKALSIDPNFGPAYREWAETDLRWALTDPKMASEKVKQAADQYRKYISLTDMSTESRMRYADFLIQAGDYKTLQTEAAALSASAGSNLRVYRYLGYSAYENGDYAAGLTAMNKWISQAGEKRIIPRDYLYLGRLELKSGQDSLGIQALRKAYQLDSTQTDVFVEIAKNYYAKKQYAQAGEAYKVYTEKTKAPKLQDYLNEGVSYYYAYQDDYYNTNPAIKAKADTNMLNNADSAFSKIQQRATTPIPDVTLFRARIGELRETDRNNIKGFAKPYYEAYITQVTARGVKDTEKKSLAEAYAYMGNFYQFKEKDAAKADDNFTKARDLDPTNKSVQAYFAKKGGAPAKGK</sequence>
<keyword evidence="1" id="KW-0802">TPR repeat</keyword>
<dbReference type="Proteomes" id="UP000638732">
    <property type="component" value="Unassembled WGS sequence"/>
</dbReference>
<evidence type="ECO:0000313" key="3">
    <source>
        <dbReference type="EMBL" id="NCD70379.1"/>
    </source>
</evidence>
<proteinExistence type="predicted"/>
<dbReference type="Gene3D" id="1.25.40.10">
    <property type="entry name" value="Tetratricopeptide repeat domain"/>
    <property type="match status" value="3"/>
</dbReference>
<dbReference type="SMART" id="SM00028">
    <property type="entry name" value="TPR"/>
    <property type="match status" value="6"/>
</dbReference>
<accession>A0A965ZI29</accession>
<keyword evidence="2" id="KW-0732">Signal</keyword>
<dbReference type="InterPro" id="IPR011990">
    <property type="entry name" value="TPR-like_helical_dom_sf"/>
</dbReference>
<dbReference type="PANTHER" id="PTHR12558">
    <property type="entry name" value="CELL DIVISION CYCLE 16,23,27"/>
    <property type="match status" value="1"/>
</dbReference>
<feature type="signal peptide" evidence="2">
    <location>
        <begin position="1"/>
        <end position="23"/>
    </location>
</feature>
<evidence type="ECO:0000256" key="2">
    <source>
        <dbReference type="SAM" id="SignalP"/>
    </source>
</evidence>
<organism evidence="3 4">
    <name type="scientific">Mucilaginibacter agri</name>
    <dbReference type="NCBI Taxonomy" id="2695265"/>
    <lineage>
        <taxon>Bacteria</taxon>
        <taxon>Pseudomonadati</taxon>
        <taxon>Bacteroidota</taxon>
        <taxon>Sphingobacteriia</taxon>
        <taxon>Sphingobacteriales</taxon>
        <taxon>Sphingobacteriaceae</taxon>
        <taxon>Mucilaginibacter</taxon>
    </lineage>
</organism>
<name>A0A965ZI29_9SPHI</name>
<dbReference type="SUPFAM" id="SSF48452">
    <property type="entry name" value="TPR-like"/>
    <property type="match status" value="3"/>
</dbReference>
<dbReference type="PANTHER" id="PTHR12558:SF13">
    <property type="entry name" value="CELL DIVISION CYCLE PROTEIN 27 HOMOLOG"/>
    <property type="match status" value="1"/>
</dbReference>
<reference evidence="3" key="1">
    <citation type="submission" date="2020-01" db="EMBL/GenBank/DDBJ databases">
        <authorList>
            <person name="Seo Y.L."/>
        </authorList>
    </citation>
    <scope>NUCLEOTIDE SEQUENCE</scope>
    <source>
        <strain evidence="3">R11</strain>
    </source>
</reference>
<dbReference type="AlphaFoldDB" id="A0A965ZI29"/>
<feature type="chain" id="PRO_5037880718" description="Tetratricopeptide repeat protein" evidence="2">
    <location>
        <begin position="24"/>
        <end position="572"/>
    </location>
</feature>
<dbReference type="RefSeq" id="WP_166586361.1">
    <property type="nucleotide sequence ID" value="NZ_WWEO01000043.1"/>
</dbReference>
<dbReference type="EMBL" id="WWEO01000043">
    <property type="protein sequence ID" value="NCD70379.1"/>
    <property type="molecule type" value="Genomic_DNA"/>
</dbReference>
<evidence type="ECO:0000256" key="1">
    <source>
        <dbReference type="PROSITE-ProRule" id="PRU00339"/>
    </source>
</evidence>
<feature type="repeat" description="TPR" evidence="1">
    <location>
        <begin position="167"/>
        <end position="200"/>
    </location>
</feature>
<gene>
    <name evidence="3" type="ORF">GSY63_13505</name>
</gene>
<dbReference type="PROSITE" id="PS50005">
    <property type="entry name" value="TPR"/>
    <property type="match status" value="2"/>
</dbReference>
<protein>
    <recommendedName>
        <fullName evidence="5">Tetratricopeptide repeat protein</fullName>
    </recommendedName>
</protein>
<feature type="repeat" description="TPR" evidence="1">
    <location>
        <begin position="201"/>
        <end position="234"/>
    </location>
</feature>
<comment type="caution">
    <text evidence="3">The sequence shown here is derived from an EMBL/GenBank/DDBJ whole genome shotgun (WGS) entry which is preliminary data.</text>
</comment>
<evidence type="ECO:0008006" key="5">
    <source>
        <dbReference type="Google" id="ProtNLM"/>
    </source>
</evidence>
<keyword evidence="4" id="KW-1185">Reference proteome</keyword>
<dbReference type="InterPro" id="IPR019734">
    <property type="entry name" value="TPR_rpt"/>
</dbReference>
<evidence type="ECO:0000313" key="4">
    <source>
        <dbReference type="Proteomes" id="UP000638732"/>
    </source>
</evidence>